<accession>A0A3D9L5E9</accession>
<keyword evidence="3" id="KW-1185">Reference proteome</keyword>
<sequence>MAKESHKPTNRWFKSERVTFGTSNIDAENGVLSGVIMCQVGEALGHGVHLEQSFIEDGIKKANENFKKKGMKARFGHPSMSNETLGSEMGRFKNFRVEDDKMVADLHLFDSANLSPTHPGMKDWMISQASEDPEAIMCSIVFKPLYEYQYDEDNKRVNIWYCDKKGIWNRCRNQNGEMTHYDPKKDLFVEMDDIYFCDIVDQGAATDKLFSANFNSDKFSVIATEFLNDNPNIDDFIRDNPEKLFEFLHSRHAEVFAPSQEMSEGHTGLLNSIKKFFSKKSSTNSPNQETKKETMNFQRSLEILGKETPSAEELAEVKSEIQQFTGANEKFTKEELDQHVEDAKSAAENAKQSELDQANTEIQSLKDKVQELESASADPENPENPSGKEELETANQPEVPYSVKTANEHLGD</sequence>
<feature type="compositionally biased region" description="Polar residues" evidence="1">
    <location>
        <begin position="350"/>
        <end position="363"/>
    </location>
</feature>
<evidence type="ECO:0000256" key="1">
    <source>
        <dbReference type="SAM" id="MobiDB-lite"/>
    </source>
</evidence>
<proteinExistence type="predicted"/>
<dbReference type="RefSeq" id="WP_115867225.1">
    <property type="nucleotide sequence ID" value="NZ_QREG01000004.1"/>
</dbReference>
<dbReference type="Proteomes" id="UP000256779">
    <property type="component" value="Unassembled WGS sequence"/>
</dbReference>
<dbReference type="OrthoDB" id="1408931at2"/>
<comment type="caution">
    <text evidence="2">The sequence shown here is derived from an EMBL/GenBank/DDBJ whole genome shotgun (WGS) entry which is preliminary data.</text>
</comment>
<name>A0A3D9L5E9_MARFU</name>
<evidence type="ECO:0000313" key="3">
    <source>
        <dbReference type="Proteomes" id="UP000256779"/>
    </source>
</evidence>
<evidence type="ECO:0000313" key="2">
    <source>
        <dbReference type="EMBL" id="REE01139.1"/>
    </source>
</evidence>
<reference evidence="2 3" key="1">
    <citation type="submission" date="2018-07" db="EMBL/GenBank/DDBJ databases">
        <title>Genomic Encyclopedia of Type Strains, Phase IV (KMG-IV): sequencing the most valuable type-strain genomes for metagenomic binning, comparative biology and taxonomic classification.</title>
        <authorList>
            <person name="Goeker M."/>
        </authorList>
    </citation>
    <scope>NUCLEOTIDE SEQUENCE [LARGE SCALE GENOMIC DNA]</scope>
    <source>
        <strain evidence="2 3">DSM 4134</strain>
    </source>
</reference>
<feature type="region of interest" description="Disordered" evidence="1">
    <location>
        <begin position="338"/>
        <end position="412"/>
    </location>
</feature>
<protein>
    <submittedName>
        <fullName evidence="2">Uncharacterized protein</fullName>
    </submittedName>
</protein>
<dbReference type="AlphaFoldDB" id="A0A3D9L5E9"/>
<gene>
    <name evidence="2" type="ORF">C7460_104159</name>
</gene>
<dbReference type="EMBL" id="QREG01000004">
    <property type="protein sequence ID" value="REE01139.1"/>
    <property type="molecule type" value="Genomic_DNA"/>
</dbReference>
<organism evidence="2 3">
    <name type="scientific">Marinoscillum furvescens DSM 4134</name>
    <dbReference type="NCBI Taxonomy" id="1122208"/>
    <lineage>
        <taxon>Bacteria</taxon>
        <taxon>Pseudomonadati</taxon>
        <taxon>Bacteroidota</taxon>
        <taxon>Cytophagia</taxon>
        <taxon>Cytophagales</taxon>
        <taxon>Reichenbachiellaceae</taxon>
        <taxon>Marinoscillum</taxon>
    </lineage>
</organism>